<reference evidence="4 5" key="1">
    <citation type="journal article" date="2013" name="Nature">
        <title>Insights into bilaterian evolution from three spiralian genomes.</title>
        <authorList>
            <person name="Simakov O."/>
            <person name="Marletaz F."/>
            <person name="Cho S.J."/>
            <person name="Edsinger-Gonzales E."/>
            <person name="Havlak P."/>
            <person name="Hellsten U."/>
            <person name="Kuo D.H."/>
            <person name="Larsson T."/>
            <person name="Lv J."/>
            <person name="Arendt D."/>
            <person name="Savage R."/>
            <person name="Osoegawa K."/>
            <person name="de Jong P."/>
            <person name="Grimwood J."/>
            <person name="Chapman J.A."/>
            <person name="Shapiro H."/>
            <person name="Aerts A."/>
            <person name="Otillar R.P."/>
            <person name="Terry A.Y."/>
            <person name="Boore J.L."/>
            <person name="Grigoriev I.V."/>
            <person name="Lindberg D.R."/>
            <person name="Seaver E.C."/>
            <person name="Weisblat D.A."/>
            <person name="Putnam N.H."/>
            <person name="Rokhsar D.S."/>
        </authorList>
    </citation>
    <scope>NUCLEOTIDE SEQUENCE [LARGE SCALE GENOMIC DNA]</scope>
</reference>
<keyword evidence="1" id="KW-0472">Membrane</keyword>
<proteinExistence type="predicted"/>
<accession>V3ZFE4</accession>
<dbReference type="GeneID" id="20249415"/>
<dbReference type="Pfam" id="PF25272">
    <property type="entry name" value="VERL_C"/>
    <property type="match status" value="1"/>
</dbReference>
<dbReference type="OrthoDB" id="6127451at2759"/>
<dbReference type="AlphaFoldDB" id="V3ZFE4"/>
<dbReference type="Proteomes" id="UP000030746">
    <property type="component" value="Unassembled WGS sequence"/>
</dbReference>
<evidence type="ECO:0000259" key="3">
    <source>
        <dbReference type="PROSITE" id="PS51034"/>
    </source>
</evidence>
<feature type="transmembrane region" description="Helical" evidence="1">
    <location>
        <begin position="420"/>
        <end position="441"/>
    </location>
</feature>
<sequence length="480" mass="52902">MAWMFCGHHKQINAVFILIICSVVEAQYDASDYIINVDFVCPKEADGTMQITVETDIPDTLPFAYCRDPFTYYYMEINANDNYVIDVSFSGADLDGCVFTKAESGEIYTLEVYVPLAGGIFTSEDLPHLVMCSFEDTSQEISDSTIFSDSAQPIEESLHTMGKVGDSNVDLYLENILQERVTAGVALGSSIRIVAELKGDIPGEESFQAISCKAVSNNDEYALLLGGCGDGIIVARNKGFKTEGKKVTSPYFRSFRIRGSKTLSFDCTFALCKSNCDGDSCPNASVRRRREVRYVRVLPNGKTKWLSKDDILVTDNNPEIDNDIIQSRSNHSSSNIQLSTSQIRLSEKTERLPESFLKLAQSDASIGKAETKIDFNDESLVGDWDDMFKSNSKPSMVPKTSTLHDDISPPQLTKRVDTSIWLILGISVGFSVFLAIIMIAMTRRVLALLQSLVTKSLPTADAPPSSPLTTMDSVSVVKNI</sequence>
<dbReference type="InterPro" id="IPR057371">
    <property type="entry name" value="VERL_C"/>
</dbReference>
<keyword evidence="1" id="KW-1133">Transmembrane helix</keyword>
<protein>
    <recommendedName>
        <fullName evidence="3">ZP domain-containing protein</fullName>
    </recommendedName>
</protein>
<dbReference type="KEGG" id="lgi:LOTGIDRAFT_233996"/>
<dbReference type="OMA" id="FAICKKN"/>
<evidence type="ECO:0000313" key="4">
    <source>
        <dbReference type="EMBL" id="ESO89843.1"/>
    </source>
</evidence>
<dbReference type="HOGENOM" id="CLU_568963_0_0_1"/>
<organism evidence="4 5">
    <name type="scientific">Lottia gigantea</name>
    <name type="common">Giant owl limpet</name>
    <dbReference type="NCBI Taxonomy" id="225164"/>
    <lineage>
        <taxon>Eukaryota</taxon>
        <taxon>Metazoa</taxon>
        <taxon>Spiralia</taxon>
        <taxon>Lophotrochozoa</taxon>
        <taxon>Mollusca</taxon>
        <taxon>Gastropoda</taxon>
        <taxon>Patellogastropoda</taxon>
        <taxon>Lottioidea</taxon>
        <taxon>Lottiidae</taxon>
        <taxon>Lottia</taxon>
    </lineage>
</organism>
<dbReference type="PROSITE" id="PS51034">
    <property type="entry name" value="ZP_2"/>
    <property type="match status" value="1"/>
</dbReference>
<feature type="chain" id="PRO_5004715229" description="ZP domain-containing protein" evidence="2">
    <location>
        <begin position="27"/>
        <end position="480"/>
    </location>
</feature>
<dbReference type="RefSeq" id="XP_009059319.1">
    <property type="nucleotide sequence ID" value="XM_009061071.1"/>
</dbReference>
<feature type="domain" description="ZP" evidence="3">
    <location>
        <begin position="40"/>
        <end position="288"/>
    </location>
</feature>
<keyword evidence="5" id="KW-1185">Reference proteome</keyword>
<dbReference type="CTD" id="20249415"/>
<evidence type="ECO:0000313" key="5">
    <source>
        <dbReference type="Proteomes" id="UP000030746"/>
    </source>
</evidence>
<dbReference type="InterPro" id="IPR001507">
    <property type="entry name" value="ZP_dom"/>
</dbReference>
<dbReference type="EMBL" id="KB202518">
    <property type="protein sequence ID" value="ESO89843.1"/>
    <property type="molecule type" value="Genomic_DNA"/>
</dbReference>
<name>V3ZFE4_LOTGI</name>
<feature type="signal peptide" evidence="2">
    <location>
        <begin position="1"/>
        <end position="26"/>
    </location>
</feature>
<keyword evidence="2" id="KW-0732">Signal</keyword>
<evidence type="ECO:0000256" key="1">
    <source>
        <dbReference type="SAM" id="Phobius"/>
    </source>
</evidence>
<evidence type="ECO:0000256" key="2">
    <source>
        <dbReference type="SAM" id="SignalP"/>
    </source>
</evidence>
<gene>
    <name evidence="4" type="ORF">LOTGIDRAFT_233996</name>
</gene>
<keyword evidence="1" id="KW-0812">Transmembrane</keyword>